<dbReference type="GO" id="GO:0005199">
    <property type="term" value="F:structural constituent of cell wall"/>
    <property type="evidence" value="ECO:0007669"/>
    <property type="project" value="InterPro"/>
</dbReference>
<dbReference type="CDD" id="cd23507">
    <property type="entry name" value="hydrophobin_I"/>
    <property type="match status" value="1"/>
</dbReference>
<dbReference type="OrthoDB" id="4225815at2759"/>
<keyword evidence="7" id="KW-1133">Transmembrane helix</keyword>
<keyword evidence="3 6" id="KW-0134">Cell wall</keyword>
<dbReference type="SMART" id="SM00075">
    <property type="entry name" value="HYDRO"/>
    <property type="match status" value="1"/>
</dbReference>
<proteinExistence type="inferred from homology"/>
<name>A0A9P3URJ5_LYOSH</name>
<protein>
    <recommendedName>
        <fullName evidence="6">Hydrophobin</fullName>
    </recommendedName>
</protein>
<keyword evidence="6" id="KW-0732">Signal</keyword>
<feature type="transmembrane region" description="Helical" evidence="7">
    <location>
        <begin position="75"/>
        <end position="97"/>
    </location>
</feature>
<accession>A0A9P3URJ5</accession>
<evidence type="ECO:0000256" key="6">
    <source>
        <dbReference type="RuleBase" id="RU365009"/>
    </source>
</evidence>
<keyword evidence="7" id="KW-0472">Membrane</keyword>
<keyword evidence="9" id="KW-1185">Reference proteome</keyword>
<dbReference type="EMBL" id="BRPK01000012">
    <property type="protein sequence ID" value="GLB42728.1"/>
    <property type="molecule type" value="Genomic_DNA"/>
</dbReference>
<evidence type="ECO:0000313" key="8">
    <source>
        <dbReference type="EMBL" id="GLB42728.1"/>
    </source>
</evidence>
<sequence length="193" mass="20300">MEDVSLQGLLLPGTPRRLHGGRYPLPGWHHLSWLIVLTPQAYPSSARAASVHDNGRSCAVVASLYKKMFSRIYSMFLLVLLAFTALAAATTTVTVTVTPPGPTSTPLPASQCGTGNLQCCNALERSDGSVVGVLLGLLGVVLQGVEVLIGITCSPIDILGLGQNSCHEQPVCCQNNDFHGIIAIGCVPININL</sequence>
<dbReference type="Proteomes" id="UP001063166">
    <property type="component" value="Unassembled WGS sequence"/>
</dbReference>
<dbReference type="InterPro" id="IPR001338">
    <property type="entry name" value="Class_I_Hydrophobin"/>
</dbReference>
<gene>
    <name evidence="8" type="ORF">LshimejAT787_1201770</name>
</gene>
<organism evidence="8 9">
    <name type="scientific">Lyophyllum shimeji</name>
    <name type="common">Hon-shimeji</name>
    <name type="synonym">Tricholoma shimeji</name>
    <dbReference type="NCBI Taxonomy" id="47721"/>
    <lineage>
        <taxon>Eukaryota</taxon>
        <taxon>Fungi</taxon>
        <taxon>Dikarya</taxon>
        <taxon>Basidiomycota</taxon>
        <taxon>Agaricomycotina</taxon>
        <taxon>Agaricomycetes</taxon>
        <taxon>Agaricomycetidae</taxon>
        <taxon>Agaricales</taxon>
        <taxon>Tricholomatineae</taxon>
        <taxon>Lyophyllaceae</taxon>
        <taxon>Lyophyllum</taxon>
    </lineage>
</organism>
<evidence type="ECO:0000256" key="2">
    <source>
        <dbReference type="ARBA" id="ARBA00010446"/>
    </source>
</evidence>
<dbReference type="AlphaFoldDB" id="A0A9P3URJ5"/>
<evidence type="ECO:0000313" key="9">
    <source>
        <dbReference type="Proteomes" id="UP001063166"/>
    </source>
</evidence>
<feature type="transmembrane region" description="Helical" evidence="7">
    <location>
        <begin position="131"/>
        <end position="151"/>
    </location>
</feature>
<evidence type="ECO:0000256" key="3">
    <source>
        <dbReference type="ARBA" id="ARBA00022512"/>
    </source>
</evidence>
<reference evidence="8" key="1">
    <citation type="submission" date="2022-07" db="EMBL/GenBank/DDBJ databases">
        <title>The genome of Lyophyllum shimeji provides insight into the initial evolution of ectomycorrhizal fungal genome.</title>
        <authorList>
            <person name="Kobayashi Y."/>
            <person name="Shibata T."/>
            <person name="Hirakawa H."/>
            <person name="Shigenobu S."/>
            <person name="Nishiyama T."/>
            <person name="Yamada A."/>
            <person name="Hasebe M."/>
            <person name="Kawaguchi M."/>
        </authorList>
    </citation>
    <scope>NUCLEOTIDE SEQUENCE</scope>
    <source>
        <strain evidence="8">AT787</strain>
    </source>
</reference>
<keyword evidence="7" id="KW-0812">Transmembrane</keyword>
<keyword evidence="4 6" id="KW-0964">Secreted</keyword>
<evidence type="ECO:0000256" key="7">
    <source>
        <dbReference type="SAM" id="Phobius"/>
    </source>
</evidence>
<comment type="subcellular location">
    <subcellularLocation>
        <location evidence="1 6">Secreted</location>
        <location evidence="1 6">Cell wall</location>
    </subcellularLocation>
</comment>
<evidence type="ECO:0000256" key="1">
    <source>
        <dbReference type="ARBA" id="ARBA00004191"/>
    </source>
</evidence>
<keyword evidence="5 6" id="KW-1015">Disulfide bond</keyword>
<dbReference type="Pfam" id="PF01185">
    <property type="entry name" value="Hydrophobin"/>
    <property type="match status" value="1"/>
</dbReference>
<comment type="caution">
    <text evidence="8">The sequence shown here is derived from an EMBL/GenBank/DDBJ whole genome shotgun (WGS) entry which is preliminary data.</text>
</comment>
<comment type="similarity">
    <text evidence="2 6">Belongs to the fungal hydrophobin family.</text>
</comment>
<evidence type="ECO:0000256" key="5">
    <source>
        <dbReference type="ARBA" id="ARBA00023157"/>
    </source>
</evidence>
<evidence type="ECO:0000256" key="4">
    <source>
        <dbReference type="ARBA" id="ARBA00022525"/>
    </source>
</evidence>
<dbReference type="GO" id="GO:0009277">
    <property type="term" value="C:fungal-type cell wall"/>
    <property type="evidence" value="ECO:0007669"/>
    <property type="project" value="InterPro"/>
</dbReference>